<evidence type="ECO:0000313" key="2">
    <source>
        <dbReference type="EMBL" id="QIG79239.1"/>
    </source>
</evidence>
<keyword evidence="1" id="KW-1133">Transmembrane helix</keyword>
<dbReference type="RefSeq" id="WP_165326240.1">
    <property type="nucleotide sequence ID" value="NZ_CP049109.1"/>
</dbReference>
<dbReference type="AlphaFoldDB" id="A0A6G6Y2W2"/>
<sequence>MTSFTPPEIDLGGVVQALMVWAITPQAIVIGALVGLLGKRWYDAFWAFPILIAHQLISQPAFRETLLSNPANLLIGLAPLPWALIILIVKQVRARSH</sequence>
<dbReference type="Proteomes" id="UP000501568">
    <property type="component" value="Chromosome"/>
</dbReference>
<proteinExistence type="predicted"/>
<feature type="transmembrane region" description="Helical" evidence="1">
    <location>
        <begin position="14"/>
        <end position="37"/>
    </location>
</feature>
<dbReference type="KEGG" id="spzr:G5C33_05150"/>
<protein>
    <submittedName>
        <fullName evidence="2">Uncharacterized protein</fullName>
    </submittedName>
</protein>
<organism evidence="2 3">
    <name type="scientific">Stakelama tenebrarum</name>
    <dbReference type="NCBI Taxonomy" id="2711215"/>
    <lineage>
        <taxon>Bacteria</taxon>
        <taxon>Pseudomonadati</taxon>
        <taxon>Pseudomonadota</taxon>
        <taxon>Alphaproteobacteria</taxon>
        <taxon>Sphingomonadales</taxon>
        <taxon>Sphingomonadaceae</taxon>
        <taxon>Stakelama</taxon>
    </lineage>
</organism>
<evidence type="ECO:0000256" key="1">
    <source>
        <dbReference type="SAM" id="Phobius"/>
    </source>
</evidence>
<accession>A0A6G6Y2W2</accession>
<name>A0A6G6Y2W2_9SPHN</name>
<keyword evidence="1" id="KW-0812">Transmembrane</keyword>
<feature type="transmembrane region" description="Helical" evidence="1">
    <location>
        <begin position="44"/>
        <end position="62"/>
    </location>
</feature>
<gene>
    <name evidence="2" type="ORF">G5C33_05150</name>
</gene>
<keyword evidence="3" id="KW-1185">Reference proteome</keyword>
<keyword evidence="1" id="KW-0472">Membrane</keyword>
<reference evidence="2 3" key="1">
    <citation type="submission" date="2020-02" db="EMBL/GenBank/DDBJ databases">
        <authorList>
            <person name="Zheng R.K."/>
            <person name="Sun C.M."/>
        </authorList>
    </citation>
    <scope>NUCLEOTIDE SEQUENCE [LARGE SCALE GENOMIC DNA]</scope>
    <source>
        <strain evidence="3">zrk23</strain>
    </source>
</reference>
<dbReference type="EMBL" id="CP049109">
    <property type="protein sequence ID" value="QIG79239.1"/>
    <property type="molecule type" value="Genomic_DNA"/>
</dbReference>
<feature type="transmembrane region" description="Helical" evidence="1">
    <location>
        <begin position="74"/>
        <end position="92"/>
    </location>
</feature>
<evidence type="ECO:0000313" key="3">
    <source>
        <dbReference type="Proteomes" id="UP000501568"/>
    </source>
</evidence>